<keyword evidence="2" id="KW-1185">Reference proteome</keyword>
<evidence type="ECO:0000313" key="1">
    <source>
        <dbReference type="EMBL" id="KRY82872.1"/>
    </source>
</evidence>
<proteinExistence type="predicted"/>
<dbReference type="AlphaFoldDB" id="A0A0V1FA58"/>
<reference evidence="1 2" key="1">
    <citation type="submission" date="2015-01" db="EMBL/GenBank/DDBJ databases">
        <title>Evolution of Trichinella species and genotypes.</title>
        <authorList>
            <person name="Korhonen P.K."/>
            <person name="Edoardo P."/>
            <person name="Giuseppe L.R."/>
            <person name="Gasser R.B."/>
        </authorList>
    </citation>
    <scope>NUCLEOTIDE SEQUENCE [LARGE SCALE GENOMIC DNA]</scope>
    <source>
        <strain evidence="1">ISS470</strain>
    </source>
</reference>
<sequence length="82" mass="10173">MEWTMGWSCVGREEKFVQRRILFFIFIFWKNEEATVSIVRTVQRLQKMKTRPYIEKKKKKKKKKRNSTCNLAYWKQFNHIVV</sequence>
<protein>
    <submittedName>
        <fullName evidence="1">Uncharacterized protein</fullName>
    </submittedName>
</protein>
<accession>A0A0V1FA58</accession>
<dbReference type="Proteomes" id="UP000054995">
    <property type="component" value="Unassembled WGS sequence"/>
</dbReference>
<organism evidence="1 2">
    <name type="scientific">Trichinella pseudospiralis</name>
    <name type="common">Parasitic roundworm</name>
    <dbReference type="NCBI Taxonomy" id="6337"/>
    <lineage>
        <taxon>Eukaryota</taxon>
        <taxon>Metazoa</taxon>
        <taxon>Ecdysozoa</taxon>
        <taxon>Nematoda</taxon>
        <taxon>Enoplea</taxon>
        <taxon>Dorylaimia</taxon>
        <taxon>Trichinellida</taxon>
        <taxon>Trichinellidae</taxon>
        <taxon>Trichinella</taxon>
    </lineage>
</organism>
<name>A0A0V1FA58_TRIPS</name>
<evidence type="ECO:0000313" key="2">
    <source>
        <dbReference type="Proteomes" id="UP000054995"/>
    </source>
</evidence>
<comment type="caution">
    <text evidence="1">The sequence shown here is derived from an EMBL/GenBank/DDBJ whole genome shotgun (WGS) entry which is preliminary data.</text>
</comment>
<dbReference type="EMBL" id="JYDT01000158">
    <property type="protein sequence ID" value="KRY82872.1"/>
    <property type="molecule type" value="Genomic_DNA"/>
</dbReference>
<gene>
    <name evidence="1" type="ORF">T4D_15074</name>
</gene>